<dbReference type="EMBL" id="CP009502">
    <property type="protein sequence ID" value="AKB14764.1"/>
    <property type="molecule type" value="Genomic_DNA"/>
</dbReference>
<evidence type="ECO:0000313" key="4">
    <source>
        <dbReference type="Proteomes" id="UP000056925"/>
    </source>
</evidence>
<evidence type="ECO:0000313" key="3">
    <source>
        <dbReference type="EMBL" id="AKB14764.1"/>
    </source>
</evidence>
<dbReference type="InterPro" id="IPR004881">
    <property type="entry name" value="Ribosome_biogen_GTPase_RsgA"/>
</dbReference>
<protein>
    <submittedName>
        <fullName evidence="3">Putative GTPase related to EngC</fullName>
    </submittedName>
</protein>
<sequence>MKIEKKGSREKGFIIEPVIGQENFCSRQERNFQEQSDREKANIKIFIHLIRYFHFMNNHRETESSGHNSVHSDADTIPGWNKKLELAFSAYKGSYIPGRVASRHKTVCEVLIPGAVVQAGISGALQKIGKQPAVGDYVVLFDQPELGSRMIVNVLPRRTCLSRGAAGNEGEEQVIAANLDTIFIVTAVGKDLNLKRLERYLAIVYSSGARPVILLNKSGLKRKDSRK</sequence>
<dbReference type="GO" id="GO:0042254">
    <property type="term" value="P:ribosome biogenesis"/>
    <property type="evidence" value="ECO:0007669"/>
    <property type="project" value="UniProtKB-KW"/>
</dbReference>
<dbReference type="AlphaFoldDB" id="A0A0E3H9V5"/>
<dbReference type="PANTHER" id="PTHR32120:SF10">
    <property type="entry name" value="SMALL RIBOSOMAL SUBUNIT BIOGENESIS GTPASE RSGA"/>
    <property type="match status" value="1"/>
</dbReference>
<dbReference type="InterPro" id="IPR012340">
    <property type="entry name" value="NA-bd_OB-fold"/>
</dbReference>
<dbReference type="Pfam" id="PF03193">
    <property type="entry name" value="RsgA_GTPase"/>
    <property type="match status" value="1"/>
</dbReference>
<dbReference type="PATRIC" id="fig|1434121.4.peg.552"/>
<dbReference type="KEGG" id="mthe:MSTHC_0446"/>
<dbReference type="HOGENOM" id="CLU_1217601_0_0_2"/>
<organism evidence="3 4">
    <name type="scientific">Methanosarcina thermophila CHTI-55</name>
    <dbReference type="NCBI Taxonomy" id="1434121"/>
    <lineage>
        <taxon>Archaea</taxon>
        <taxon>Methanobacteriati</taxon>
        <taxon>Methanobacteriota</taxon>
        <taxon>Stenosarchaea group</taxon>
        <taxon>Methanomicrobia</taxon>
        <taxon>Methanosarcinales</taxon>
        <taxon>Methanosarcinaceae</taxon>
        <taxon>Methanosarcina</taxon>
    </lineage>
</organism>
<dbReference type="InterPro" id="IPR010914">
    <property type="entry name" value="RsgA_GTPase_dom"/>
</dbReference>
<reference evidence="3 4" key="1">
    <citation type="submission" date="2014-07" db="EMBL/GenBank/DDBJ databases">
        <title>Methanogenic archaea and the global carbon cycle.</title>
        <authorList>
            <person name="Henriksen J.R."/>
            <person name="Luke J."/>
            <person name="Reinhart S."/>
            <person name="Benedict M.N."/>
            <person name="Youngblut N.D."/>
            <person name="Metcalf M.E."/>
            <person name="Whitaker R.J."/>
            <person name="Metcalf W.W."/>
        </authorList>
    </citation>
    <scope>NUCLEOTIDE SEQUENCE [LARGE SCALE GENOMIC DNA]</scope>
    <source>
        <strain evidence="3 4">CHTI-55</strain>
    </source>
</reference>
<evidence type="ECO:0000259" key="2">
    <source>
        <dbReference type="Pfam" id="PF03193"/>
    </source>
</evidence>
<keyword evidence="1" id="KW-0690">Ribosome biogenesis</keyword>
<dbReference type="Gene3D" id="3.40.50.300">
    <property type="entry name" value="P-loop containing nucleotide triphosphate hydrolases"/>
    <property type="match status" value="1"/>
</dbReference>
<dbReference type="SUPFAM" id="SSF50249">
    <property type="entry name" value="Nucleic acid-binding proteins"/>
    <property type="match status" value="1"/>
</dbReference>
<dbReference type="GO" id="GO:0005525">
    <property type="term" value="F:GTP binding"/>
    <property type="evidence" value="ECO:0007669"/>
    <property type="project" value="InterPro"/>
</dbReference>
<dbReference type="GO" id="GO:0003924">
    <property type="term" value="F:GTPase activity"/>
    <property type="evidence" value="ECO:0007669"/>
    <property type="project" value="InterPro"/>
</dbReference>
<gene>
    <name evidence="3" type="ORF">MSTHC_0446</name>
</gene>
<dbReference type="InterPro" id="IPR027417">
    <property type="entry name" value="P-loop_NTPase"/>
</dbReference>
<name>A0A0E3H9V5_METTE</name>
<evidence type="ECO:0000256" key="1">
    <source>
        <dbReference type="ARBA" id="ARBA00022517"/>
    </source>
</evidence>
<dbReference type="PANTHER" id="PTHR32120">
    <property type="entry name" value="SMALL RIBOSOMAL SUBUNIT BIOGENESIS GTPASE RSGA"/>
    <property type="match status" value="1"/>
</dbReference>
<feature type="domain" description="EngC GTPase" evidence="2">
    <location>
        <begin position="154"/>
        <end position="224"/>
    </location>
</feature>
<proteinExistence type="predicted"/>
<accession>A0A0E3H9V5</accession>
<dbReference type="Proteomes" id="UP000056925">
    <property type="component" value="Chromosome"/>
</dbReference>